<protein>
    <submittedName>
        <fullName evidence="1">Uncharacterized protein</fullName>
    </submittedName>
</protein>
<name>A0ABQ8JEH2_DERPT</name>
<organism evidence="1 2">
    <name type="scientific">Dermatophagoides pteronyssinus</name>
    <name type="common">European house dust mite</name>
    <dbReference type="NCBI Taxonomy" id="6956"/>
    <lineage>
        <taxon>Eukaryota</taxon>
        <taxon>Metazoa</taxon>
        <taxon>Ecdysozoa</taxon>
        <taxon>Arthropoda</taxon>
        <taxon>Chelicerata</taxon>
        <taxon>Arachnida</taxon>
        <taxon>Acari</taxon>
        <taxon>Acariformes</taxon>
        <taxon>Sarcoptiformes</taxon>
        <taxon>Astigmata</taxon>
        <taxon>Psoroptidia</taxon>
        <taxon>Analgoidea</taxon>
        <taxon>Pyroglyphidae</taxon>
        <taxon>Dermatophagoidinae</taxon>
        <taxon>Dermatophagoides</taxon>
    </lineage>
</organism>
<accession>A0ABQ8JEH2</accession>
<dbReference type="EMBL" id="NJHN03000047">
    <property type="protein sequence ID" value="KAH9421004.1"/>
    <property type="molecule type" value="Genomic_DNA"/>
</dbReference>
<reference evidence="1 2" key="2">
    <citation type="journal article" date="2022" name="Mol. Biol. Evol.">
        <title>Comparative Genomics Reveals Insights into the Divergent Evolution of Astigmatic Mites and Household Pest Adaptations.</title>
        <authorList>
            <person name="Xiong Q."/>
            <person name="Wan A.T."/>
            <person name="Liu X."/>
            <person name="Fung C.S."/>
            <person name="Xiao X."/>
            <person name="Malainual N."/>
            <person name="Hou J."/>
            <person name="Wang L."/>
            <person name="Wang M."/>
            <person name="Yang K.Y."/>
            <person name="Cui Y."/>
            <person name="Leung E.L."/>
            <person name="Nong W."/>
            <person name="Shin S.K."/>
            <person name="Au S.W."/>
            <person name="Jeong K.Y."/>
            <person name="Chew F.T."/>
            <person name="Hui J.H."/>
            <person name="Leung T.F."/>
            <person name="Tungtrongchitr A."/>
            <person name="Zhong N."/>
            <person name="Liu Z."/>
            <person name="Tsui S.K."/>
        </authorList>
    </citation>
    <scope>NUCLEOTIDE SEQUENCE [LARGE SCALE GENOMIC DNA]</scope>
    <source>
        <strain evidence="1">Derp</strain>
    </source>
</reference>
<dbReference type="Proteomes" id="UP000887458">
    <property type="component" value="Unassembled WGS sequence"/>
</dbReference>
<sequence>MLLKKRIKYSFLYTSFLDYHNRIKCLSSDDQHVMAMNNICFVIDARNSISIVSINISNRQKNN</sequence>
<proteinExistence type="predicted"/>
<reference evidence="1 2" key="1">
    <citation type="journal article" date="2018" name="J. Allergy Clin. Immunol.">
        <title>High-quality assembly of Dermatophagoides pteronyssinus genome and transcriptome reveals a wide range of novel allergens.</title>
        <authorList>
            <person name="Liu X.Y."/>
            <person name="Yang K.Y."/>
            <person name="Wang M.Q."/>
            <person name="Kwok J.S."/>
            <person name="Zeng X."/>
            <person name="Yang Z."/>
            <person name="Xiao X.J."/>
            <person name="Lau C.P."/>
            <person name="Li Y."/>
            <person name="Huang Z.M."/>
            <person name="Ba J.G."/>
            <person name="Yim A.K."/>
            <person name="Ouyang C.Y."/>
            <person name="Ngai S.M."/>
            <person name="Chan T.F."/>
            <person name="Leung E.L."/>
            <person name="Liu L."/>
            <person name="Liu Z.G."/>
            <person name="Tsui S.K."/>
        </authorList>
    </citation>
    <scope>NUCLEOTIDE SEQUENCE [LARGE SCALE GENOMIC DNA]</scope>
    <source>
        <strain evidence="1">Derp</strain>
    </source>
</reference>
<evidence type="ECO:0000313" key="1">
    <source>
        <dbReference type="EMBL" id="KAH9421004.1"/>
    </source>
</evidence>
<keyword evidence="2" id="KW-1185">Reference proteome</keyword>
<gene>
    <name evidence="1" type="ORF">DERP_001445</name>
</gene>
<evidence type="ECO:0000313" key="2">
    <source>
        <dbReference type="Proteomes" id="UP000887458"/>
    </source>
</evidence>
<comment type="caution">
    <text evidence="1">The sequence shown here is derived from an EMBL/GenBank/DDBJ whole genome shotgun (WGS) entry which is preliminary data.</text>
</comment>